<gene>
    <name evidence="2" type="ORF">PCOR1329_LOCUS18972</name>
</gene>
<feature type="transmembrane region" description="Helical" evidence="1">
    <location>
        <begin position="7"/>
        <end position="26"/>
    </location>
</feature>
<evidence type="ECO:0000256" key="1">
    <source>
        <dbReference type="SAM" id="Phobius"/>
    </source>
</evidence>
<name>A0ABN9RA47_9DINO</name>
<reference evidence="2" key="1">
    <citation type="submission" date="2023-10" db="EMBL/GenBank/DDBJ databases">
        <authorList>
            <person name="Chen Y."/>
            <person name="Shah S."/>
            <person name="Dougan E. K."/>
            <person name="Thang M."/>
            <person name="Chan C."/>
        </authorList>
    </citation>
    <scope>NUCLEOTIDE SEQUENCE [LARGE SCALE GENOMIC DNA]</scope>
</reference>
<dbReference type="Proteomes" id="UP001189429">
    <property type="component" value="Unassembled WGS sequence"/>
</dbReference>
<sequence>MLAKQTGSLVPLILGMYISASLARWWNLREKSIGSIFSCLTDVSMLMVAQRPEPEWRPLHMQLSKFGLASIQLILKAARNHNDFSDLLSNELLTKDEVEYLEQLGASQRPVAVWSWILRVCQFGFVGLPPPNFTPIQMLCTEAKSSIDNIYTHLRTQLPFAYTHLVACLCHAQNVFAAIHAGLKIGLDVGSMEVWLRETCMAVIVCPSTRACSPSRM</sequence>
<proteinExistence type="predicted"/>
<keyword evidence="3" id="KW-1185">Reference proteome</keyword>
<accession>A0ABN9RA47</accession>
<evidence type="ECO:0000313" key="2">
    <source>
        <dbReference type="EMBL" id="CAK0815799.1"/>
    </source>
</evidence>
<protein>
    <submittedName>
        <fullName evidence="2">Uncharacterized protein</fullName>
    </submittedName>
</protein>
<organism evidence="2 3">
    <name type="scientific">Prorocentrum cordatum</name>
    <dbReference type="NCBI Taxonomy" id="2364126"/>
    <lineage>
        <taxon>Eukaryota</taxon>
        <taxon>Sar</taxon>
        <taxon>Alveolata</taxon>
        <taxon>Dinophyceae</taxon>
        <taxon>Prorocentrales</taxon>
        <taxon>Prorocentraceae</taxon>
        <taxon>Prorocentrum</taxon>
    </lineage>
</organism>
<comment type="caution">
    <text evidence="2">The sequence shown here is derived from an EMBL/GenBank/DDBJ whole genome shotgun (WGS) entry which is preliminary data.</text>
</comment>
<keyword evidence="1" id="KW-0472">Membrane</keyword>
<keyword evidence="1" id="KW-1133">Transmembrane helix</keyword>
<evidence type="ECO:0000313" key="3">
    <source>
        <dbReference type="Proteomes" id="UP001189429"/>
    </source>
</evidence>
<keyword evidence="1" id="KW-0812">Transmembrane</keyword>
<dbReference type="EMBL" id="CAUYUJ010006009">
    <property type="protein sequence ID" value="CAK0815799.1"/>
    <property type="molecule type" value="Genomic_DNA"/>
</dbReference>